<dbReference type="Pfam" id="PF00004">
    <property type="entry name" value="AAA"/>
    <property type="match status" value="2"/>
</dbReference>
<evidence type="ECO:0000256" key="3">
    <source>
        <dbReference type="RuleBase" id="RU003651"/>
    </source>
</evidence>
<dbReference type="FunFam" id="3.40.50.300:FF:001921">
    <property type="entry name" value="AAA ATPase domain-containing protein"/>
    <property type="match status" value="1"/>
</dbReference>
<feature type="domain" description="AAA+ ATPase" evidence="5">
    <location>
        <begin position="393"/>
        <end position="543"/>
    </location>
</feature>
<keyword evidence="7" id="KW-1185">Reference proteome</keyword>
<keyword evidence="2 3" id="KW-0067">ATP-binding</keyword>
<dbReference type="PANTHER" id="PTHR23077">
    <property type="entry name" value="AAA-FAMILY ATPASE"/>
    <property type="match status" value="1"/>
</dbReference>
<dbReference type="InterPro" id="IPR041569">
    <property type="entry name" value="AAA_lid_3"/>
</dbReference>
<dbReference type="OrthoDB" id="27435at2759"/>
<name>A0A9W8AEF1_9FUNG</name>
<dbReference type="SUPFAM" id="SSF52540">
    <property type="entry name" value="P-loop containing nucleoside triphosphate hydrolases"/>
    <property type="match status" value="2"/>
</dbReference>
<dbReference type="GO" id="GO:0016887">
    <property type="term" value="F:ATP hydrolysis activity"/>
    <property type="evidence" value="ECO:0007669"/>
    <property type="project" value="InterPro"/>
</dbReference>
<dbReference type="PANTHER" id="PTHR23077:SF27">
    <property type="entry name" value="ATPASE FAMILY GENE 2 PROTEIN HOMOLOG A"/>
    <property type="match status" value="1"/>
</dbReference>
<proteinExistence type="inferred from homology"/>
<accession>A0A9W8AEF1</accession>
<feature type="compositionally biased region" description="Polar residues" evidence="4">
    <location>
        <begin position="1"/>
        <end position="18"/>
    </location>
</feature>
<dbReference type="AlphaFoldDB" id="A0A9W8AEF1"/>
<dbReference type="Pfam" id="PF17862">
    <property type="entry name" value="AAA_lid_3"/>
    <property type="match status" value="1"/>
</dbReference>
<protein>
    <recommendedName>
        <fullName evidence="5">AAA+ ATPase domain-containing protein</fullName>
    </recommendedName>
</protein>
<dbReference type="Proteomes" id="UP001150569">
    <property type="component" value="Unassembled WGS sequence"/>
</dbReference>
<feature type="domain" description="AAA+ ATPase" evidence="5">
    <location>
        <begin position="72"/>
        <end position="214"/>
    </location>
</feature>
<feature type="region of interest" description="Disordered" evidence="4">
    <location>
        <begin position="1"/>
        <end position="25"/>
    </location>
</feature>
<dbReference type="GO" id="GO:0005524">
    <property type="term" value="F:ATP binding"/>
    <property type="evidence" value="ECO:0007669"/>
    <property type="project" value="UniProtKB-KW"/>
</dbReference>
<dbReference type="PROSITE" id="PS00674">
    <property type="entry name" value="AAA"/>
    <property type="match status" value="1"/>
</dbReference>
<reference evidence="6" key="1">
    <citation type="submission" date="2022-07" db="EMBL/GenBank/DDBJ databases">
        <title>Phylogenomic reconstructions and comparative analyses of Kickxellomycotina fungi.</title>
        <authorList>
            <person name="Reynolds N.K."/>
            <person name="Stajich J.E."/>
            <person name="Barry K."/>
            <person name="Grigoriev I.V."/>
            <person name="Crous P."/>
            <person name="Smith M.E."/>
        </authorList>
    </citation>
    <scope>NUCLEOTIDE SEQUENCE</scope>
    <source>
        <strain evidence="6">RSA 861</strain>
    </source>
</reference>
<dbReference type="InterPro" id="IPR050168">
    <property type="entry name" value="AAA_ATPase_domain"/>
</dbReference>
<gene>
    <name evidence="6" type="ORF">IWQ60_002815</name>
</gene>
<dbReference type="InterPro" id="IPR003959">
    <property type="entry name" value="ATPase_AAA_core"/>
</dbReference>
<dbReference type="GO" id="GO:0005737">
    <property type="term" value="C:cytoplasm"/>
    <property type="evidence" value="ECO:0007669"/>
    <property type="project" value="TreeGrafter"/>
</dbReference>
<dbReference type="SMART" id="SM00382">
    <property type="entry name" value="AAA"/>
    <property type="match status" value="2"/>
</dbReference>
<dbReference type="Gene3D" id="1.10.8.60">
    <property type="match status" value="2"/>
</dbReference>
<comment type="similarity">
    <text evidence="3">Belongs to the AAA ATPase family.</text>
</comment>
<dbReference type="InterPro" id="IPR027417">
    <property type="entry name" value="P-loop_NTPase"/>
</dbReference>
<evidence type="ECO:0000313" key="6">
    <source>
        <dbReference type="EMBL" id="KAJ1927558.1"/>
    </source>
</evidence>
<sequence>MATVSPTHYSALSRSQSRPPAPDSRCVVDRVGRTVGGYAAVVTALVHTILAFQRAHERPAHPQGPPAVTPPTVHSALLTGAPGAGKTHLARTLAVALDLPYRYVDATTVFHTNEGESERYLTELFTPPSPTPATGDRPGPFLVIVDHLDVLGGRSLRSELCRRVYSRLLGMWDAPPVATCPLFLIGITARPELLQPELLRPDRFGGALYPLALRTPLERLAVLRILGRSLPFDHEEPDKCQQEEETRGQASSPGIKILARVAELTHGFTPADLQNLCVTVIQAYLQRTVVVRRQSVPDVAVAGGIEPLSASLGELTLAEATGSSCNRSTLLLEDFTRALTVVQPAGMAEFRTRLPAVAFSDVYGLDDVVAQLTHSVVRPFHHRAVYRQLGLRPPAGVLLHGPSGVGKTMLCCALATATGVNCILAEATQLRSKYVGETERGLAQLFARARAMAPCLLIVEQLDVLAPVRGSARTTENTNERIVASFLTEMDGFHGRANDSGDDDGGGDVPVIVVATSNRPSQIDPALLRPGRLDQHINIPLPDPIQRTAILARLAERMPVVLTPAFQSRLVAATDGASGADLKNVFQEAALISLRQDIHHTAITEEHVQEALRARYPDF</sequence>
<dbReference type="EMBL" id="JANBPT010000112">
    <property type="protein sequence ID" value="KAJ1927558.1"/>
    <property type="molecule type" value="Genomic_DNA"/>
</dbReference>
<evidence type="ECO:0000256" key="2">
    <source>
        <dbReference type="ARBA" id="ARBA00022840"/>
    </source>
</evidence>
<comment type="caution">
    <text evidence="6">The sequence shown here is derived from an EMBL/GenBank/DDBJ whole genome shotgun (WGS) entry which is preliminary data.</text>
</comment>
<evidence type="ECO:0000256" key="4">
    <source>
        <dbReference type="SAM" id="MobiDB-lite"/>
    </source>
</evidence>
<dbReference type="InterPro" id="IPR003593">
    <property type="entry name" value="AAA+_ATPase"/>
</dbReference>
<organism evidence="6 7">
    <name type="scientific">Tieghemiomyces parasiticus</name>
    <dbReference type="NCBI Taxonomy" id="78921"/>
    <lineage>
        <taxon>Eukaryota</taxon>
        <taxon>Fungi</taxon>
        <taxon>Fungi incertae sedis</taxon>
        <taxon>Zoopagomycota</taxon>
        <taxon>Kickxellomycotina</taxon>
        <taxon>Dimargaritomycetes</taxon>
        <taxon>Dimargaritales</taxon>
        <taxon>Dimargaritaceae</taxon>
        <taxon>Tieghemiomyces</taxon>
    </lineage>
</organism>
<evidence type="ECO:0000259" key="5">
    <source>
        <dbReference type="SMART" id="SM00382"/>
    </source>
</evidence>
<evidence type="ECO:0000313" key="7">
    <source>
        <dbReference type="Proteomes" id="UP001150569"/>
    </source>
</evidence>
<dbReference type="Gene3D" id="3.40.50.300">
    <property type="entry name" value="P-loop containing nucleotide triphosphate hydrolases"/>
    <property type="match status" value="2"/>
</dbReference>
<evidence type="ECO:0000256" key="1">
    <source>
        <dbReference type="ARBA" id="ARBA00022741"/>
    </source>
</evidence>
<keyword evidence="1 3" id="KW-0547">Nucleotide-binding</keyword>
<dbReference type="InterPro" id="IPR003960">
    <property type="entry name" value="ATPase_AAA_CS"/>
</dbReference>